<dbReference type="Proteomes" id="UP000076532">
    <property type="component" value="Unassembled WGS sequence"/>
</dbReference>
<name>A0A166S9N0_9AGAM</name>
<protein>
    <submittedName>
        <fullName evidence="2">Uncharacterized protein</fullName>
    </submittedName>
</protein>
<evidence type="ECO:0000313" key="3">
    <source>
        <dbReference type="Proteomes" id="UP000076532"/>
    </source>
</evidence>
<feature type="compositionally biased region" description="Basic residues" evidence="1">
    <location>
        <begin position="357"/>
        <end position="368"/>
    </location>
</feature>
<evidence type="ECO:0000256" key="1">
    <source>
        <dbReference type="SAM" id="MobiDB-lite"/>
    </source>
</evidence>
<dbReference type="EMBL" id="KV417500">
    <property type="protein sequence ID" value="KZP29187.1"/>
    <property type="molecule type" value="Genomic_DNA"/>
</dbReference>
<keyword evidence="3" id="KW-1185">Reference proteome</keyword>
<feature type="compositionally biased region" description="Pro residues" evidence="1">
    <location>
        <begin position="257"/>
        <end position="286"/>
    </location>
</feature>
<feature type="region of interest" description="Disordered" evidence="1">
    <location>
        <begin position="318"/>
        <end position="368"/>
    </location>
</feature>
<proteinExistence type="predicted"/>
<feature type="region of interest" description="Disordered" evidence="1">
    <location>
        <begin position="231"/>
        <end position="286"/>
    </location>
</feature>
<accession>A0A166S9N0</accession>
<feature type="region of interest" description="Disordered" evidence="1">
    <location>
        <begin position="14"/>
        <end position="56"/>
    </location>
</feature>
<reference evidence="2 3" key="1">
    <citation type="journal article" date="2016" name="Mol. Biol. Evol.">
        <title>Comparative Genomics of Early-Diverging Mushroom-Forming Fungi Provides Insights into the Origins of Lignocellulose Decay Capabilities.</title>
        <authorList>
            <person name="Nagy L.G."/>
            <person name="Riley R."/>
            <person name="Tritt A."/>
            <person name="Adam C."/>
            <person name="Daum C."/>
            <person name="Floudas D."/>
            <person name="Sun H."/>
            <person name="Yadav J.S."/>
            <person name="Pangilinan J."/>
            <person name="Larsson K.H."/>
            <person name="Matsuura K."/>
            <person name="Barry K."/>
            <person name="Labutti K."/>
            <person name="Kuo R."/>
            <person name="Ohm R.A."/>
            <person name="Bhattacharya S.S."/>
            <person name="Shirouzu T."/>
            <person name="Yoshinaga Y."/>
            <person name="Martin F.M."/>
            <person name="Grigoriev I.V."/>
            <person name="Hibbett D.S."/>
        </authorList>
    </citation>
    <scope>NUCLEOTIDE SEQUENCE [LARGE SCALE GENOMIC DNA]</scope>
    <source>
        <strain evidence="2 3">CBS 109695</strain>
    </source>
</reference>
<sequence>MFILVQTLFHGPQGKWTSISRNSDPLNSRGSNILQSQQQEEPTAASAVEEGEGGRAAEVRDAVRVYQVAEREGGRVPQELCESGEARQHADVRGGQVVLRRVSEGRAVAVAVDRDGGEEVPGLFRPRPAAVGAVALGGVVFAGVEVEVEVEVEAALEGGAGSGREEGEAGAERKHALSVQADLGRVAARLPRAPAVAEVAGVGEGGGGGAGAYVEAHGGRLVAVAHRRHHETLGPAPAPGVRPRREEDPPLAGHLPAQPPVPPPAPPLPLRLPPPRLAPAGPAPTPPPRLHRVALASGATRHPARAGVECVEWSWPTARPSPPSALLPPRQDGAGPSALPQAMRAFLPPPPPLRTRQAVRAHPARFYA</sequence>
<dbReference type="AlphaFoldDB" id="A0A166S9N0"/>
<feature type="compositionally biased region" description="Polar residues" evidence="1">
    <location>
        <begin position="15"/>
        <end position="41"/>
    </location>
</feature>
<evidence type="ECO:0000313" key="2">
    <source>
        <dbReference type="EMBL" id="KZP29187.1"/>
    </source>
</evidence>
<organism evidence="2 3">
    <name type="scientific">Athelia psychrophila</name>
    <dbReference type="NCBI Taxonomy" id="1759441"/>
    <lineage>
        <taxon>Eukaryota</taxon>
        <taxon>Fungi</taxon>
        <taxon>Dikarya</taxon>
        <taxon>Basidiomycota</taxon>
        <taxon>Agaricomycotina</taxon>
        <taxon>Agaricomycetes</taxon>
        <taxon>Agaricomycetidae</taxon>
        <taxon>Atheliales</taxon>
        <taxon>Atheliaceae</taxon>
        <taxon>Athelia</taxon>
    </lineage>
</organism>
<gene>
    <name evidence="2" type="ORF">FIBSPDRAFT_885265</name>
</gene>